<dbReference type="InterPro" id="IPR003961">
    <property type="entry name" value="FN3_dom"/>
</dbReference>
<dbReference type="PROSITE" id="PS50853">
    <property type="entry name" value="FN3"/>
    <property type="match status" value="1"/>
</dbReference>
<dbReference type="Proteomes" id="UP000095283">
    <property type="component" value="Unplaced"/>
</dbReference>
<dbReference type="InterPro" id="IPR036116">
    <property type="entry name" value="FN3_sf"/>
</dbReference>
<sequence length="177" mass="19849">MCFDPDILNPLEIHCTAISTPPAEIHWLVNDKLYIYIYANLYIEVHKLVNFYFDKFIDQSVHIDHSFYTVTSSVMDDKTISIVKGKSRTRTDNLTCVASNPAGDVTVPVQVTIRGPGSPPSSITLSSERGGYTVTWLPPSHSNGNITKYVVYHSFNKDDPLSDWHKLDLDGSESSVR</sequence>
<keyword evidence="2" id="KW-1185">Reference proteome</keyword>
<protein>
    <submittedName>
        <fullName evidence="3">Fibronectin type-III domain-containing protein</fullName>
    </submittedName>
</protein>
<evidence type="ECO:0000259" key="1">
    <source>
        <dbReference type="PROSITE" id="PS50853"/>
    </source>
</evidence>
<dbReference type="WBParaSite" id="Hba_09559">
    <property type="protein sequence ID" value="Hba_09559"/>
    <property type="gene ID" value="Hba_09559"/>
</dbReference>
<feature type="domain" description="Fibronectin type-III" evidence="1">
    <location>
        <begin position="116"/>
        <end position="177"/>
    </location>
</feature>
<name>A0A1I7WWJ2_HETBA</name>
<organism evidence="2 3">
    <name type="scientific">Heterorhabditis bacteriophora</name>
    <name type="common">Entomopathogenic nematode worm</name>
    <dbReference type="NCBI Taxonomy" id="37862"/>
    <lineage>
        <taxon>Eukaryota</taxon>
        <taxon>Metazoa</taxon>
        <taxon>Ecdysozoa</taxon>
        <taxon>Nematoda</taxon>
        <taxon>Chromadorea</taxon>
        <taxon>Rhabditida</taxon>
        <taxon>Rhabditina</taxon>
        <taxon>Rhabditomorpha</taxon>
        <taxon>Strongyloidea</taxon>
        <taxon>Heterorhabditidae</taxon>
        <taxon>Heterorhabditis</taxon>
    </lineage>
</organism>
<evidence type="ECO:0000313" key="2">
    <source>
        <dbReference type="Proteomes" id="UP000095283"/>
    </source>
</evidence>
<dbReference type="InterPro" id="IPR013783">
    <property type="entry name" value="Ig-like_fold"/>
</dbReference>
<reference evidence="3" key="1">
    <citation type="submission" date="2016-11" db="UniProtKB">
        <authorList>
            <consortium name="WormBaseParasite"/>
        </authorList>
    </citation>
    <scope>IDENTIFICATION</scope>
</reference>
<proteinExistence type="predicted"/>
<dbReference type="Gene3D" id="2.60.40.10">
    <property type="entry name" value="Immunoglobulins"/>
    <property type="match status" value="2"/>
</dbReference>
<dbReference type="AlphaFoldDB" id="A0A1I7WWJ2"/>
<dbReference type="CDD" id="cd00063">
    <property type="entry name" value="FN3"/>
    <property type="match status" value="1"/>
</dbReference>
<dbReference type="SUPFAM" id="SSF48726">
    <property type="entry name" value="Immunoglobulin"/>
    <property type="match status" value="1"/>
</dbReference>
<dbReference type="SUPFAM" id="SSF49265">
    <property type="entry name" value="Fibronectin type III"/>
    <property type="match status" value="1"/>
</dbReference>
<dbReference type="InterPro" id="IPR036179">
    <property type="entry name" value="Ig-like_dom_sf"/>
</dbReference>
<accession>A0A1I7WWJ2</accession>
<evidence type="ECO:0000313" key="3">
    <source>
        <dbReference type="WBParaSite" id="Hba_09559"/>
    </source>
</evidence>